<evidence type="ECO:0008006" key="3">
    <source>
        <dbReference type="Google" id="ProtNLM"/>
    </source>
</evidence>
<reference evidence="1 2" key="1">
    <citation type="submission" date="2013-08" db="EMBL/GenBank/DDBJ databases">
        <title>Gluconobacter thailandicus NBRC 3257 whole genome sequence.</title>
        <authorList>
            <person name="Matsutani M."/>
            <person name="Yakushi T."/>
            <person name="Matsushita K."/>
        </authorList>
    </citation>
    <scope>NUCLEOTIDE SEQUENCE [LARGE SCALE GENOMIC DNA]</scope>
    <source>
        <strain evidence="1 2">NBRC 3257</strain>
    </source>
</reference>
<accession>A0ABQ0IZL7</accession>
<proteinExistence type="predicted"/>
<evidence type="ECO:0000313" key="1">
    <source>
        <dbReference type="EMBL" id="GAD27652.1"/>
    </source>
</evidence>
<organism evidence="1 2">
    <name type="scientific">Gluconobacter thailandicus NBRC 3257</name>
    <dbReference type="NCBI Taxonomy" id="1381097"/>
    <lineage>
        <taxon>Bacteria</taxon>
        <taxon>Pseudomonadati</taxon>
        <taxon>Pseudomonadota</taxon>
        <taxon>Alphaproteobacteria</taxon>
        <taxon>Acetobacterales</taxon>
        <taxon>Acetobacteraceae</taxon>
        <taxon>Gluconobacter</taxon>
    </lineage>
</organism>
<dbReference type="Proteomes" id="UP000018209">
    <property type="component" value="Unassembled WGS sequence"/>
</dbReference>
<sequence length="50" mass="5559">MFSTPSSRRARIWGSVVWASVETRAYPYRAMTDLLSGKIPDATIIASVQD</sequence>
<gene>
    <name evidence="1" type="ORF">NBRC3257_2651</name>
</gene>
<evidence type="ECO:0000313" key="2">
    <source>
        <dbReference type="Proteomes" id="UP000018209"/>
    </source>
</evidence>
<protein>
    <recommendedName>
        <fullName evidence="3">Transposase</fullName>
    </recommendedName>
</protein>
<comment type="caution">
    <text evidence="1">The sequence shown here is derived from an EMBL/GenBank/DDBJ whole genome shotgun (WGS) entry which is preliminary data.</text>
</comment>
<name>A0ABQ0IZL7_GLUTH</name>
<keyword evidence="2" id="KW-1185">Reference proteome</keyword>
<dbReference type="EMBL" id="BASM01000033">
    <property type="protein sequence ID" value="GAD27652.1"/>
    <property type="molecule type" value="Genomic_DNA"/>
</dbReference>